<evidence type="ECO:0000259" key="1">
    <source>
        <dbReference type="Pfam" id="PF01936"/>
    </source>
</evidence>
<organism evidence="2 3">
    <name type="scientific">Candidatus Lloydbacteria bacterium RIFCSPHIGHO2_02_FULL_50_13</name>
    <dbReference type="NCBI Taxonomy" id="1798661"/>
    <lineage>
        <taxon>Bacteria</taxon>
        <taxon>Candidatus Lloydiibacteriota</taxon>
    </lineage>
</organism>
<sequence length="97" mass="10833">MTDDPKGKKVLVFREKGVDVRIAVDMVTLACDGKAGTIILASSDSDLQPAIKEVRDRKVECIYLCFEAQPNKGISYTTNRTILMRNSEVTEFKKPHS</sequence>
<dbReference type="AlphaFoldDB" id="A0A1G2D8F6"/>
<protein>
    <recommendedName>
        <fullName evidence="1">NYN domain-containing protein</fullName>
    </recommendedName>
</protein>
<feature type="domain" description="NYN" evidence="1">
    <location>
        <begin position="13"/>
        <end position="67"/>
    </location>
</feature>
<proteinExistence type="predicted"/>
<gene>
    <name evidence="2" type="ORF">A3D65_00060</name>
</gene>
<dbReference type="GO" id="GO:0004540">
    <property type="term" value="F:RNA nuclease activity"/>
    <property type="evidence" value="ECO:0007669"/>
    <property type="project" value="InterPro"/>
</dbReference>
<accession>A0A1G2D8F6</accession>
<dbReference type="Gene3D" id="3.40.50.1010">
    <property type="entry name" value="5'-nuclease"/>
    <property type="match status" value="1"/>
</dbReference>
<name>A0A1G2D8F6_9BACT</name>
<dbReference type="Proteomes" id="UP000177996">
    <property type="component" value="Unassembled WGS sequence"/>
</dbReference>
<dbReference type="Pfam" id="PF01936">
    <property type="entry name" value="NYN"/>
    <property type="match status" value="1"/>
</dbReference>
<reference evidence="2 3" key="1">
    <citation type="journal article" date="2016" name="Nat. Commun.">
        <title>Thousands of microbial genomes shed light on interconnected biogeochemical processes in an aquifer system.</title>
        <authorList>
            <person name="Anantharaman K."/>
            <person name="Brown C.T."/>
            <person name="Hug L.A."/>
            <person name="Sharon I."/>
            <person name="Castelle C.J."/>
            <person name="Probst A.J."/>
            <person name="Thomas B.C."/>
            <person name="Singh A."/>
            <person name="Wilkins M.J."/>
            <person name="Karaoz U."/>
            <person name="Brodie E.L."/>
            <person name="Williams K.H."/>
            <person name="Hubbard S.S."/>
            <person name="Banfield J.F."/>
        </authorList>
    </citation>
    <scope>NUCLEOTIDE SEQUENCE [LARGE SCALE GENOMIC DNA]</scope>
</reference>
<evidence type="ECO:0000313" key="3">
    <source>
        <dbReference type="Proteomes" id="UP000177996"/>
    </source>
</evidence>
<dbReference type="CDD" id="cd18722">
    <property type="entry name" value="PIN_NicB-like"/>
    <property type="match status" value="1"/>
</dbReference>
<dbReference type="STRING" id="1798661.A3D65_00060"/>
<dbReference type="EMBL" id="MHLL01000014">
    <property type="protein sequence ID" value="OGZ09906.1"/>
    <property type="molecule type" value="Genomic_DNA"/>
</dbReference>
<dbReference type="InterPro" id="IPR021139">
    <property type="entry name" value="NYN"/>
</dbReference>
<evidence type="ECO:0000313" key="2">
    <source>
        <dbReference type="EMBL" id="OGZ09906.1"/>
    </source>
</evidence>
<comment type="caution">
    <text evidence="2">The sequence shown here is derived from an EMBL/GenBank/DDBJ whole genome shotgun (WGS) entry which is preliminary data.</text>
</comment>